<sequence length="91" mass="10058">MGHHKLIWNNWGLHRPHACQMGVFAFECQSMPPCGKRMTARSTCAARPQQAARGFEAIRPGRDRHDARNGVATPFDVAKPCGMCKKSGHDA</sequence>
<keyword evidence="2" id="KW-1185">Reference proteome</keyword>
<dbReference type="Proteomes" id="UP001139477">
    <property type="component" value="Unassembled WGS sequence"/>
</dbReference>
<comment type="caution">
    <text evidence="1">The sequence shown here is derived from an EMBL/GenBank/DDBJ whole genome shotgun (WGS) entry which is preliminary data.</text>
</comment>
<dbReference type="EMBL" id="JAMYXC010000130">
    <property type="protein sequence ID" value="MCP1168669.1"/>
    <property type="molecule type" value="Genomic_DNA"/>
</dbReference>
<reference evidence="1" key="1">
    <citation type="submission" date="2022-06" db="EMBL/GenBank/DDBJ databases">
        <title>Limimaricola sediminis sp. nov., isolated from an intertidal sediment.</title>
        <authorList>
            <person name="Shao X."/>
        </authorList>
    </citation>
    <scope>NUCLEOTIDE SEQUENCE</scope>
    <source>
        <strain evidence="1">ASW11-118</strain>
    </source>
</reference>
<gene>
    <name evidence="1" type="ORF">NHG85_09065</name>
</gene>
<evidence type="ECO:0000313" key="2">
    <source>
        <dbReference type="Proteomes" id="UP001139477"/>
    </source>
</evidence>
<dbReference type="AlphaFoldDB" id="A0A9X2FRG6"/>
<name>A0A9X2FRG6_9RHOB</name>
<organism evidence="1 2">
    <name type="scientific">Limimaricola litoreus</name>
    <dbReference type="NCBI Taxonomy" id="2955316"/>
    <lineage>
        <taxon>Bacteria</taxon>
        <taxon>Pseudomonadati</taxon>
        <taxon>Pseudomonadota</taxon>
        <taxon>Alphaproteobacteria</taxon>
        <taxon>Rhodobacterales</taxon>
        <taxon>Paracoccaceae</taxon>
        <taxon>Limimaricola</taxon>
    </lineage>
</organism>
<proteinExistence type="predicted"/>
<protein>
    <submittedName>
        <fullName evidence="1">Uncharacterized protein</fullName>
    </submittedName>
</protein>
<accession>A0A9X2FRG6</accession>
<evidence type="ECO:0000313" key="1">
    <source>
        <dbReference type="EMBL" id="MCP1168669.1"/>
    </source>
</evidence>